<evidence type="ECO:0000256" key="5">
    <source>
        <dbReference type="ARBA" id="ARBA00022840"/>
    </source>
</evidence>
<organism evidence="7 8">
    <name type="scientific">Lagenidium giganteum</name>
    <dbReference type="NCBI Taxonomy" id="4803"/>
    <lineage>
        <taxon>Eukaryota</taxon>
        <taxon>Sar</taxon>
        <taxon>Stramenopiles</taxon>
        <taxon>Oomycota</taxon>
        <taxon>Peronosporomycetes</taxon>
        <taxon>Pythiales</taxon>
        <taxon>Pythiaceae</taxon>
    </lineage>
</organism>
<dbReference type="Gene3D" id="1.10.510.10">
    <property type="entry name" value="Transferase(Phosphotransferase) domain 1"/>
    <property type="match status" value="1"/>
</dbReference>
<protein>
    <recommendedName>
        <fullName evidence="6">Protein kinase domain-containing protein</fullName>
    </recommendedName>
</protein>
<keyword evidence="8" id="KW-1185">Reference proteome</keyword>
<keyword evidence="3" id="KW-0547">Nucleotide-binding</keyword>
<dbReference type="GO" id="GO:0004674">
    <property type="term" value="F:protein serine/threonine kinase activity"/>
    <property type="evidence" value="ECO:0007669"/>
    <property type="project" value="UniProtKB-KW"/>
</dbReference>
<evidence type="ECO:0000313" key="8">
    <source>
        <dbReference type="Proteomes" id="UP001146120"/>
    </source>
</evidence>
<dbReference type="PROSITE" id="PS00108">
    <property type="entry name" value="PROTEIN_KINASE_ST"/>
    <property type="match status" value="1"/>
</dbReference>
<dbReference type="PANTHER" id="PTHR24349">
    <property type="entry name" value="SERINE/THREONINE-PROTEIN KINASE"/>
    <property type="match status" value="1"/>
</dbReference>
<keyword evidence="2" id="KW-0808">Transferase</keyword>
<dbReference type="FunFam" id="1.10.510.10:FF:000571">
    <property type="entry name" value="Maternal embryonic leucine zipper kinase"/>
    <property type="match status" value="1"/>
</dbReference>
<keyword evidence="4" id="KW-0418">Kinase</keyword>
<evidence type="ECO:0000256" key="3">
    <source>
        <dbReference type="ARBA" id="ARBA00022741"/>
    </source>
</evidence>
<reference evidence="7" key="2">
    <citation type="journal article" date="2023" name="Microbiol Resour">
        <title>Decontamination and Annotation of the Draft Genome Sequence of the Oomycete Lagenidium giganteum ARSEF 373.</title>
        <authorList>
            <person name="Morgan W.R."/>
            <person name="Tartar A."/>
        </authorList>
    </citation>
    <scope>NUCLEOTIDE SEQUENCE</scope>
    <source>
        <strain evidence="7">ARSEF 373</strain>
    </source>
</reference>
<proteinExistence type="predicted"/>
<evidence type="ECO:0000259" key="6">
    <source>
        <dbReference type="PROSITE" id="PS50011"/>
    </source>
</evidence>
<dbReference type="GO" id="GO:0005524">
    <property type="term" value="F:ATP binding"/>
    <property type="evidence" value="ECO:0007669"/>
    <property type="project" value="UniProtKB-KW"/>
</dbReference>
<dbReference type="Proteomes" id="UP001146120">
    <property type="component" value="Unassembled WGS sequence"/>
</dbReference>
<dbReference type="InterPro" id="IPR008271">
    <property type="entry name" value="Ser/Thr_kinase_AS"/>
</dbReference>
<keyword evidence="5" id="KW-0067">ATP-binding</keyword>
<dbReference type="InterPro" id="IPR050205">
    <property type="entry name" value="CDPK_Ser/Thr_kinases"/>
</dbReference>
<feature type="domain" description="Protein kinase" evidence="6">
    <location>
        <begin position="208"/>
        <end position="480"/>
    </location>
</feature>
<reference evidence="7" key="1">
    <citation type="submission" date="2022-11" db="EMBL/GenBank/DDBJ databases">
        <authorList>
            <person name="Morgan W.R."/>
            <person name="Tartar A."/>
        </authorList>
    </citation>
    <scope>NUCLEOTIDE SEQUENCE</scope>
    <source>
        <strain evidence="7">ARSEF 373</strain>
    </source>
</reference>
<evidence type="ECO:0000256" key="1">
    <source>
        <dbReference type="ARBA" id="ARBA00022527"/>
    </source>
</evidence>
<dbReference type="Pfam" id="PF00069">
    <property type="entry name" value="Pkinase"/>
    <property type="match status" value="1"/>
</dbReference>
<accession>A0AAV2YFK4</accession>
<dbReference type="InterPro" id="IPR000719">
    <property type="entry name" value="Prot_kinase_dom"/>
</dbReference>
<dbReference type="SUPFAM" id="SSF56112">
    <property type="entry name" value="Protein kinase-like (PK-like)"/>
    <property type="match status" value="1"/>
</dbReference>
<gene>
    <name evidence="7" type="ORF">N0F65_012517</name>
</gene>
<dbReference type="InterPro" id="IPR011009">
    <property type="entry name" value="Kinase-like_dom_sf"/>
</dbReference>
<name>A0AAV2YFK4_9STRA</name>
<dbReference type="Gene3D" id="3.30.200.20">
    <property type="entry name" value="Phosphorylase Kinase, domain 1"/>
    <property type="match status" value="1"/>
</dbReference>
<evidence type="ECO:0000256" key="2">
    <source>
        <dbReference type="ARBA" id="ARBA00022679"/>
    </source>
</evidence>
<dbReference type="PROSITE" id="PS50011">
    <property type="entry name" value="PROTEIN_KINASE_DOM"/>
    <property type="match status" value="1"/>
</dbReference>
<sequence length="482" mass="54631">MGLWDSDRGSLKEHRSSFLTNSTSCSYMSAADSDCNMPSRYSSYERFSCRHSTKSSMATPASESDDQPCMDLQRMLFHSASVRVMKQAPLPHWMHVFVPRIVRLQAGPQPYLEYARSEMGEVRKRKRITMLTRVERLPKNKLEINFQPYATNAKITPSAPPASAPPAHYDIARSSGRVGGSFDREKWVLRFQSKQERDVWAKELQDTIELLTWISKFSMGKVLMESSVSTITECFTWLDTSKPSFVMKSMKIENKSKSSSARNEVLLHHKLTNFSSHPNVLHLHDSFRQTDNAYLILENCVGGDLFEHLRKFGAMSELDAKKLFRHVLSALEYIHDQGVVHLDIKPENIFFKISALQLETVKLGDFGSARLLSKLYSSKQPVSCTVGYAAPEVLLDGEVSTAADMFSMGAVLYTVLCGFAPFQAPSEEEVQARTVQGDVSFIDPEWWNVSHSARDLVRRLLSVDPNHRPSISEVLEHPWLQL</sequence>
<dbReference type="EMBL" id="DAKRPA010000375">
    <property type="protein sequence ID" value="DAZ92846.1"/>
    <property type="molecule type" value="Genomic_DNA"/>
</dbReference>
<comment type="caution">
    <text evidence="7">The sequence shown here is derived from an EMBL/GenBank/DDBJ whole genome shotgun (WGS) entry which is preliminary data.</text>
</comment>
<dbReference type="AlphaFoldDB" id="A0AAV2YFK4"/>
<evidence type="ECO:0000256" key="4">
    <source>
        <dbReference type="ARBA" id="ARBA00022777"/>
    </source>
</evidence>
<keyword evidence="1" id="KW-0723">Serine/threonine-protein kinase</keyword>
<evidence type="ECO:0000313" key="7">
    <source>
        <dbReference type="EMBL" id="DAZ92846.1"/>
    </source>
</evidence>
<dbReference type="SMART" id="SM00220">
    <property type="entry name" value="S_TKc"/>
    <property type="match status" value="1"/>
</dbReference>